<name>A0ACC1T770_9APHY</name>
<protein>
    <submittedName>
        <fullName evidence="1">Uncharacterized protein</fullName>
    </submittedName>
</protein>
<comment type="caution">
    <text evidence="1">The sequence shown here is derived from an EMBL/GenBank/DDBJ whole genome shotgun (WGS) entry which is preliminary data.</text>
</comment>
<keyword evidence="2" id="KW-1185">Reference proteome</keyword>
<proteinExistence type="predicted"/>
<organism evidence="1 2">
    <name type="scientific">Phlebia brevispora</name>
    <dbReference type="NCBI Taxonomy" id="194682"/>
    <lineage>
        <taxon>Eukaryota</taxon>
        <taxon>Fungi</taxon>
        <taxon>Dikarya</taxon>
        <taxon>Basidiomycota</taxon>
        <taxon>Agaricomycotina</taxon>
        <taxon>Agaricomycetes</taxon>
        <taxon>Polyporales</taxon>
        <taxon>Meruliaceae</taxon>
        <taxon>Phlebia</taxon>
    </lineage>
</organism>
<evidence type="ECO:0000313" key="1">
    <source>
        <dbReference type="EMBL" id="KAJ3554636.1"/>
    </source>
</evidence>
<accession>A0ACC1T770</accession>
<sequence>MTDARQRIILKVFRQHGHSMGPEAIEFIEDILDKHDIPDQDIEYSTEWIAKEYSRQDDAGMKVSLDILRRVYDSFQNGGETGQGDDDFLDPENHLHFIDAYEMPLWNWSTEKGTFERHVDFRPLTASGSADARLTSVRNRLYIPKQTALRNENFSPSTLPSRDKEHLITIRSTKHLLGRAGERFLLYGMLTHNKEGKLCLEDDDGIVELDMSGLADPSEGLFTEGCFAMAEGFYTENGTFQVVALGHPPCEQRSTARSIYGHIDFLGKGATTLAEDDKLEERIRTDLPDTRFFVLSDVWLDHPETMMGLRKMLDHCVDNSFIPKVIVLCGNFSNRGIAQGNAREIRRYQENFDALADLIARYPVITRTTHFVFVPGPLDVTVNSVAPRKPLMSSFTARLKAKVPKVHFATNPCRIKFCDQEIVIFREDLMSRMMRNLICVKAGVTNDELKLNLVQTIIDQSHLMPLPNSVYPVLAEFDHALRLYPTPTAVVLADKYERYSATYEKCHVFNPGSFIGHCSMKTLSLLAVLGSLALSVHAQASEWGQCGGIGWTGSTTCVAGSVCTELNAYYSQCIPGESTSVAPPVTTPPPTTTSAAPPTSSAPSSTVSGPVPTGSQIRAVDDPVYHFYLQENDGQVVLGPESSSGYFTISDTITLNNLDGSQLYLNVNTNATASYKPLSFDATAVTTDWELEGDTIITTNPRELNFLACTTSDPNFYTVYLQYANDLPADTSCSMQSLHLPCLC</sequence>
<evidence type="ECO:0000313" key="2">
    <source>
        <dbReference type="Proteomes" id="UP001148662"/>
    </source>
</evidence>
<reference evidence="1" key="1">
    <citation type="submission" date="2022-07" db="EMBL/GenBank/DDBJ databases">
        <title>Genome Sequence of Phlebia brevispora.</title>
        <authorList>
            <person name="Buettner E."/>
        </authorList>
    </citation>
    <scope>NUCLEOTIDE SEQUENCE</scope>
    <source>
        <strain evidence="1">MPL23</strain>
    </source>
</reference>
<dbReference type="EMBL" id="JANHOG010000411">
    <property type="protein sequence ID" value="KAJ3554636.1"/>
    <property type="molecule type" value="Genomic_DNA"/>
</dbReference>
<gene>
    <name evidence="1" type="ORF">NM688_g3002</name>
</gene>
<dbReference type="Proteomes" id="UP001148662">
    <property type="component" value="Unassembled WGS sequence"/>
</dbReference>